<feature type="region of interest" description="Disordered" evidence="1">
    <location>
        <begin position="1"/>
        <end position="52"/>
    </location>
</feature>
<organism evidence="2 3">
    <name type="scientific">Streptomyces ipomoeae 91-03</name>
    <dbReference type="NCBI Taxonomy" id="698759"/>
    <lineage>
        <taxon>Bacteria</taxon>
        <taxon>Bacillati</taxon>
        <taxon>Actinomycetota</taxon>
        <taxon>Actinomycetes</taxon>
        <taxon>Kitasatosporales</taxon>
        <taxon>Streptomycetaceae</taxon>
        <taxon>Streptomyces</taxon>
    </lineage>
</organism>
<protein>
    <submittedName>
        <fullName evidence="2">Uncharacterized protein</fullName>
    </submittedName>
</protein>
<dbReference type="EMBL" id="AEJC01000373">
    <property type="protein sequence ID" value="EKX64426.1"/>
    <property type="molecule type" value="Genomic_DNA"/>
</dbReference>
<evidence type="ECO:0000256" key="1">
    <source>
        <dbReference type="SAM" id="MobiDB-lite"/>
    </source>
</evidence>
<dbReference type="Proteomes" id="UP000010411">
    <property type="component" value="Unassembled WGS sequence"/>
</dbReference>
<sequence>MPGITSPSRSDTGRPPRPEPAADPAGYRRRPGGTSAVDPAVGSRNGHAKLFT</sequence>
<feature type="compositionally biased region" description="Polar residues" evidence="1">
    <location>
        <begin position="1"/>
        <end position="10"/>
    </location>
</feature>
<dbReference type="AlphaFoldDB" id="L1KUF3"/>
<evidence type="ECO:0000313" key="3">
    <source>
        <dbReference type="Proteomes" id="UP000010411"/>
    </source>
</evidence>
<comment type="caution">
    <text evidence="2">The sequence shown here is derived from an EMBL/GenBank/DDBJ whole genome shotgun (WGS) entry which is preliminary data.</text>
</comment>
<proteinExistence type="predicted"/>
<accession>L1KUF3</accession>
<gene>
    <name evidence="2" type="ORF">STRIP9103_05827</name>
</gene>
<reference evidence="2 3" key="1">
    <citation type="submission" date="2012-11" db="EMBL/GenBank/DDBJ databases">
        <authorList>
            <person name="Huguet-Tapia J.C."/>
            <person name="Durkin A.S."/>
            <person name="Pettis G.S."/>
            <person name="Badger J.H."/>
        </authorList>
    </citation>
    <scope>NUCLEOTIDE SEQUENCE [LARGE SCALE GENOMIC DNA]</scope>
    <source>
        <strain evidence="2 3">91-03</strain>
    </source>
</reference>
<evidence type="ECO:0000313" key="2">
    <source>
        <dbReference type="EMBL" id="EKX64426.1"/>
    </source>
</evidence>
<keyword evidence="3" id="KW-1185">Reference proteome</keyword>
<name>L1KUF3_9ACTN</name>